<reference evidence="3 4" key="1">
    <citation type="submission" date="2023-03" db="EMBL/GenBank/DDBJ databases">
        <authorList>
            <person name="Kaur S."/>
            <person name="Espinosa-Saiz D."/>
            <person name="Velazquez E."/>
            <person name="Menendez E."/>
            <person name="diCenzo G.C."/>
        </authorList>
    </citation>
    <scope>NUCLEOTIDE SEQUENCE [LARGE SCALE GENOMIC DNA]</scope>
    <source>
        <strain evidence="3 4">LMG 27395</strain>
    </source>
</reference>
<keyword evidence="2" id="KW-0472">Membrane</keyword>
<evidence type="ECO:0000313" key="4">
    <source>
        <dbReference type="Proteomes" id="UP001235547"/>
    </source>
</evidence>
<gene>
    <name evidence="3" type="ORF">PYH38_001612</name>
</gene>
<evidence type="ECO:0000256" key="2">
    <source>
        <dbReference type="SAM" id="Phobius"/>
    </source>
</evidence>
<dbReference type="RefSeq" id="WP_280730906.1">
    <property type="nucleotide sequence ID" value="NZ_CP120367.1"/>
</dbReference>
<keyword evidence="4" id="KW-1185">Reference proteome</keyword>
<dbReference type="Proteomes" id="UP001235547">
    <property type="component" value="Chromosome 2"/>
</dbReference>
<dbReference type="EMBL" id="CP120370">
    <property type="protein sequence ID" value="WEX80205.1"/>
    <property type="molecule type" value="Genomic_DNA"/>
</dbReference>
<sequence length="82" mass="8654">MAATPKTLKAGFTGKPTDTGNVKTRTQEAARYMRDEAAVVAGTAREHPTAVGSTLLLVATLAFAAGYLLGTSSPPARMQRFW</sequence>
<feature type="region of interest" description="Disordered" evidence="1">
    <location>
        <begin position="1"/>
        <end position="24"/>
    </location>
</feature>
<name>A0ABY8CNI6_9HYPH</name>
<keyword evidence="2" id="KW-0812">Transmembrane</keyword>
<accession>A0ABY8CNI6</accession>
<evidence type="ECO:0000313" key="3">
    <source>
        <dbReference type="EMBL" id="WEX80205.1"/>
    </source>
</evidence>
<protein>
    <submittedName>
        <fullName evidence="3">Uncharacterized protein</fullName>
    </submittedName>
</protein>
<evidence type="ECO:0000256" key="1">
    <source>
        <dbReference type="SAM" id="MobiDB-lite"/>
    </source>
</evidence>
<feature type="transmembrane region" description="Helical" evidence="2">
    <location>
        <begin position="50"/>
        <end position="70"/>
    </location>
</feature>
<proteinExistence type="predicted"/>
<organism evidence="3 4">
    <name type="scientific">Sinorhizobium numidicum</name>
    <dbReference type="NCBI Taxonomy" id="680248"/>
    <lineage>
        <taxon>Bacteria</taxon>
        <taxon>Pseudomonadati</taxon>
        <taxon>Pseudomonadota</taxon>
        <taxon>Alphaproteobacteria</taxon>
        <taxon>Hyphomicrobiales</taxon>
        <taxon>Rhizobiaceae</taxon>
        <taxon>Sinorhizobium/Ensifer group</taxon>
        <taxon>Sinorhizobium</taxon>
    </lineage>
</organism>
<keyword evidence="2" id="KW-1133">Transmembrane helix</keyword>